<name>A0A835CS04_APHGI</name>
<comment type="caution">
    <text evidence="14">The sequence shown here is derived from an EMBL/GenBank/DDBJ whole genome shotgun (WGS) entry which is preliminary data.</text>
</comment>
<dbReference type="PRINTS" id="PR00237">
    <property type="entry name" value="GPCRRHODOPSN"/>
</dbReference>
<feature type="transmembrane region" description="Helical" evidence="12">
    <location>
        <begin position="210"/>
        <end position="232"/>
    </location>
</feature>
<keyword evidence="8" id="KW-1015">Disulfide bond</keyword>
<evidence type="ECO:0000259" key="13">
    <source>
        <dbReference type="PROSITE" id="PS50262"/>
    </source>
</evidence>
<evidence type="ECO:0000256" key="12">
    <source>
        <dbReference type="SAM" id="Phobius"/>
    </source>
</evidence>
<keyword evidence="9 11" id="KW-0675">Receptor</keyword>
<dbReference type="EMBL" id="JACMRX010000004">
    <property type="protein sequence ID" value="KAF7991773.1"/>
    <property type="molecule type" value="Genomic_DNA"/>
</dbReference>
<evidence type="ECO:0000256" key="5">
    <source>
        <dbReference type="ARBA" id="ARBA00022989"/>
    </source>
</evidence>
<feature type="transmembrane region" description="Helical" evidence="12">
    <location>
        <begin position="167"/>
        <end position="189"/>
    </location>
</feature>
<evidence type="ECO:0000256" key="2">
    <source>
        <dbReference type="ARBA" id="ARBA00010663"/>
    </source>
</evidence>
<dbReference type="FunFam" id="1.20.1070.10:FF:000523">
    <property type="entry name" value="5-hydroxytryptamine receptor 2B"/>
    <property type="match status" value="1"/>
</dbReference>
<feature type="domain" description="G-protein coupled receptors family 1 profile" evidence="13">
    <location>
        <begin position="110"/>
        <end position="235"/>
    </location>
</feature>
<reference evidence="14 15" key="1">
    <citation type="submission" date="2020-08" db="EMBL/GenBank/DDBJ databases">
        <title>Aphidius gifuensis genome sequencing and assembly.</title>
        <authorList>
            <person name="Du Z."/>
        </authorList>
    </citation>
    <scope>NUCLEOTIDE SEQUENCE [LARGE SCALE GENOMIC DNA]</scope>
    <source>
        <strain evidence="14">YNYX2018</strain>
        <tissue evidence="14">Adults</tissue>
    </source>
</reference>
<protein>
    <recommendedName>
        <fullName evidence="13">G-protein coupled receptors family 1 profile domain-containing protein</fullName>
    </recommendedName>
</protein>
<dbReference type="AlphaFoldDB" id="A0A835CS04"/>
<evidence type="ECO:0000256" key="8">
    <source>
        <dbReference type="ARBA" id="ARBA00023157"/>
    </source>
</evidence>
<evidence type="ECO:0000256" key="10">
    <source>
        <dbReference type="ARBA" id="ARBA00023224"/>
    </source>
</evidence>
<comment type="subcellular location">
    <subcellularLocation>
        <location evidence="1">Cell membrane</location>
        <topology evidence="1">Multi-pass membrane protein</topology>
    </subcellularLocation>
</comment>
<dbReference type="PROSITE" id="PS50262">
    <property type="entry name" value="G_PROTEIN_RECEP_F1_2"/>
    <property type="match status" value="1"/>
</dbReference>
<keyword evidence="15" id="KW-1185">Reference proteome</keyword>
<feature type="transmembrane region" description="Helical" evidence="12">
    <location>
        <begin position="95"/>
        <end position="118"/>
    </location>
</feature>
<dbReference type="Pfam" id="PF00001">
    <property type="entry name" value="7tm_1"/>
    <property type="match status" value="1"/>
</dbReference>
<evidence type="ECO:0000313" key="15">
    <source>
        <dbReference type="Proteomes" id="UP000639338"/>
    </source>
</evidence>
<evidence type="ECO:0000256" key="1">
    <source>
        <dbReference type="ARBA" id="ARBA00004651"/>
    </source>
</evidence>
<dbReference type="PANTHER" id="PTHR24248">
    <property type="entry name" value="ADRENERGIC RECEPTOR-RELATED G-PROTEIN COUPLED RECEPTOR"/>
    <property type="match status" value="1"/>
</dbReference>
<dbReference type="Gene3D" id="1.20.1070.10">
    <property type="entry name" value="Rhodopsin 7-helix transmembrane proteins"/>
    <property type="match status" value="1"/>
</dbReference>
<keyword evidence="6 11" id="KW-0297">G-protein coupled receptor</keyword>
<evidence type="ECO:0000256" key="7">
    <source>
        <dbReference type="ARBA" id="ARBA00023136"/>
    </source>
</evidence>
<keyword evidence="10 11" id="KW-0807">Transducer</keyword>
<feature type="transmembrane region" description="Helical" evidence="12">
    <location>
        <begin position="130"/>
        <end position="155"/>
    </location>
</feature>
<evidence type="ECO:0000256" key="4">
    <source>
        <dbReference type="ARBA" id="ARBA00022692"/>
    </source>
</evidence>
<evidence type="ECO:0000256" key="3">
    <source>
        <dbReference type="ARBA" id="ARBA00022475"/>
    </source>
</evidence>
<keyword evidence="4 11" id="KW-0812">Transmembrane</keyword>
<evidence type="ECO:0000313" key="14">
    <source>
        <dbReference type="EMBL" id="KAF7991773.1"/>
    </source>
</evidence>
<keyword evidence="7 12" id="KW-0472">Membrane</keyword>
<sequence length="235" mass="26852">MMNQQNVTMKIHQITNDNISENIKNINSSLNSKNVLLLFSDNDKNVNLTSDKVWDNVTRIFNSSDEFMINSSVDNFNNNNNSFIDVNNNNELNNWWAMLAVVLVIGTAAGNVLVCLAISWERKLQNVTNYFLMSLAITDLMVAILVMPLGVLTLVRGYFPLASVYCLAWICLDVLFCTASIMHLCTISVDRYLSLRYPMKFGRNKTRRRVILKIIFVWLLSIAMSLPLSLMYSKF</sequence>
<dbReference type="InterPro" id="IPR017452">
    <property type="entry name" value="GPCR_Rhodpsn_7TM"/>
</dbReference>
<proteinExistence type="inferred from homology"/>
<dbReference type="Proteomes" id="UP000639338">
    <property type="component" value="Unassembled WGS sequence"/>
</dbReference>
<evidence type="ECO:0000256" key="6">
    <source>
        <dbReference type="ARBA" id="ARBA00023040"/>
    </source>
</evidence>
<dbReference type="GO" id="GO:0004930">
    <property type="term" value="F:G protein-coupled receptor activity"/>
    <property type="evidence" value="ECO:0007669"/>
    <property type="project" value="UniProtKB-KW"/>
</dbReference>
<comment type="similarity">
    <text evidence="2 11">Belongs to the G-protein coupled receptor 1 family.</text>
</comment>
<dbReference type="PROSITE" id="PS00237">
    <property type="entry name" value="G_PROTEIN_RECEP_F1_1"/>
    <property type="match status" value="1"/>
</dbReference>
<dbReference type="SUPFAM" id="SSF81321">
    <property type="entry name" value="Family A G protein-coupled receptor-like"/>
    <property type="match status" value="1"/>
</dbReference>
<keyword evidence="3" id="KW-1003">Cell membrane</keyword>
<gene>
    <name evidence="14" type="ORF">HCN44_010574</name>
</gene>
<organism evidence="14 15">
    <name type="scientific">Aphidius gifuensis</name>
    <name type="common">Parasitoid wasp</name>
    <dbReference type="NCBI Taxonomy" id="684658"/>
    <lineage>
        <taxon>Eukaryota</taxon>
        <taxon>Metazoa</taxon>
        <taxon>Ecdysozoa</taxon>
        <taxon>Arthropoda</taxon>
        <taxon>Hexapoda</taxon>
        <taxon>Insecta</taxon>
        <taxon>Pterygota</taxon>
        <taxon>Neoptera</taxon>
        <taxon>Endopterygota</taxon>
        <taxon>Hymenoptera</taxon>
        <taxon>Apocrita</taxon>
        <taxon>Ichneumonoidea</taxon>
        <taxon>Braconidae</taxon>
        <taxon>Aphidiinae</taxon>
        <taxon>Aphidius</taxon>
    </lineage>
</organism>
<dbReference type="OrthoDB" id="10034726at2759"/>
<evidence type="ECO:0000256" key="9">
    <source>
        <dbReference type="ARBA" id="ARBA00023170"/>
    </source>
</evidence>
<evidence type="ECO:0000256" key="11">
    <source>
        <dbReference type="RuleBase" id="RU000688"/>
    </source>
</evidence>
<dbReference type="GO" id="GO:0005886">
    <property type="term" value="C:plasma membrane"/>
    <property type="evidence" value="ECO:0007669"/>
    <property type="project" value="UniProtKB-SubCell"/>
</dbReference>
<dbReference type="InterPro" id="IPR000276">
    <property type="entry name" value="GPCR_Rhodpsn"/>
</dbReference>
<accession>A0A835CS04</accession>
<keyword evidence="5 12" id="KW-1133">Transmembrane helix</keyword>